<dbReference type="PANTHER" id="PTHR23130:SF115">
    <property type="entry name" value="OS01G0680900 PROTEIN"/>
    <property type="match status" value="1"/>
</dbReference>
<evidence type="ECO:0000256" key="8">
    <source>
        <dbReference type="SAM" id="Phobius"/>
    </source>
</evidence>
<dbReference type="PROSITE" id="PS50836">
    <property type="entry name" value="DOMON"/>
    <property type="match status" value="1"/>
</dbReference>
<evidence type="ECO:0000256" key="6">
    <source>
        <dbReference type="ARBA" id="ARBA00022989"/>
    </source>
</evidence>
<keyword evidence="7 8" id="KW-0472">Membrane</keyword>
<evidence type="ECO:0000256" key="5">
    <source>
        <dbReference type="ARBA" id="ARBA00022982"/>
    </source>
</evidence>
<keyword evidence="3 8" id="KW-0812">Transmembrane</keyword>
<feature type="domain" description="Cytochrome b561" evidence="11">
    <location>
        <begin position="188"/>
        <end position="382"/>
    </location>
</feature>
<evidence type="ECO:0000256" key="3">
    <source>
        <dbReference type="ARBA" id="ARBA00022692"/>
    </source>
</evidence>
<dbReference type="Pfam" id="PF03188">
    <property type="entry name" value="Cytochrom_B561"/>
    <property type="match status" value="1"/>
</dbReference>
<dbReference type="AlphaFoldDB" id="A0A059C0R7"/>
<dbReference type="InterPro" id="IPR006593">
    <property type="entry name" value="Cyt_b561/ferric_Rdtase_TM"/>
</dbReference>
<evidence type="ECO:0000259" key="11">
    <source>
        <dbReference type="PROSITE" id="PS50939"/>
    </source>
</evidence>
<dbReference type="GO" id="GO:0016020">
    <property type="term" value="C:membrane"/>
    <property type="evidence" value="ECO:0007669"/>
    <property type="project" value="UniProtKB-SubCell"/>
</dbReference>
<sequence length="419" mass="46866">MAGFGSWVVLARFIFGLCALIFALEHEIFAGADDAGSNVGGPEECRTDLTSVLPPPYSNISQSKLICMTVWNTFVLRHYQSEDGTLTIMLSAVYTTGWVGIGFSKDGLMVGSSAMVGWFNKKGQPKIMQYYLQGTVASKVKPGKGELPLTGVPAAVGLHSSRIYVAFQLKLSKPLARQPVILAFGIKYPKHHRLTHHVNKTSIYVDFVAGSASPGSKYVRERKRTHGALALIGWGLILPTGAIVARYFRHKDPQWYYIHTITQFIGFIIGLAAVVVGLQLYNEVHPDIPNHRGIGIFVLVLTILQILAFFLRPDKDSKFRGYWNWYHSWVGRLTLFFAAINIVLGIEAGHARDEWKIGYGFLVSLVIVAVIVLEVLFRMKRKNSTRLDVPSAFQMNPLEEALPNKETQIWGRRHHTDRE</sequence>
<keyword evidence="5" id="KW-0249">Electron transport</keyword>
<feature type="transmembrane region" description="Helical" evidence="8">
    <location>
        <begin position="293"/>
        <end position="311"/>
    </location>
</feature>
<dbReference type="OMA" id="TIYTSGW"/>
<organism evidence="12">
    <name type="scientific">Eucalyptus grandis</name>
    <name type="common">Flooded gum</name>
    <dbReference type="NCBI Taxonomy" id="71139"/>
    <lineage>
        <taxon>Eukaryota</taxon>
        <taxon>Viridiplantae</taxon>
        <taxon>Streptophyta</taxon>
        <taxon>Embryophyta</taxon>
        <taxon>Tracheophyta</taxon>
        <taxon>Spermatophyta</taxon>
        <taxon>Magnoliopsida</taxon>
        <taxon>eudicotyledons</taxon>
        <taxon>Gunneridae</taxon>
        <taxon>Pentapetalae</taxon>
        <taxon>rosids</taxon>
        <taxon>malvids</taxon>
        <taxon>Myrtales</taxon>
        <taxon>Myrtaceae</taxon>
        <taxon>Myrtoideae</taxon>
        <taxon>Eucalypteae</taxon>
        <taxon>Eucalyptus</taxon>
    </lineage>
</organism>
<evidence type="ECO:0000256" key="1">
    <source>
        <dbReference type="ARBA" id="ARBA00004370"/>
    </source>
</evidence>
<gene>
    <name evidence="12" type="ORF">EUGRSUZ_E00054</name>
</gene>
<reference evidence="12" key="1">
    <citation type="submission" date="2013-07" db="EMBL/GenBank/DDBJ databases">
        <title>The genome of Eucalyptus grandis.</title>
        <authorList>
            <person name="Schmutz J."/>
            <person name="Hayes R."/>
            <person name="Myburg A."/>
            <person name="Tuskan G."/>
            <person name="Grattapaglia D."/>
            <person name="Rokhsar D.S."/>
        </authorList>
    </citation>
    <scope>NUCLEOTIDE SEQUENCE</scope>
    <source>
        <tissue evidence="12">Leaf extractions</tissue>
    </source>
</reference>
<dbReference type="SMART" id="SM00665">
    <property type="entry name" value="B561"/>
    <property type="match status" value="1"/>
</dbReference>
<proteinExistence type="predicted"/>
<evidence type="ECO:0000256" key="2">
    <source>
        <dbReference type="ARBA" id="ARBA00022448"/>
    </source>
</evidence>
<evidence type="ECO:0000256" key="4">
    <source>
        <dbReference type="ARBA" id="ARBA00022729"/>
    </source>
</evidence>
<feature type="chain" id="PRO_5001569235" description="Cytochrome b561 and DOMON domain-containing protein" evidence="9">
    <location>
        <begin position="24"/>
        <end position="419"/>
    </location>
</feature>
<keyword evidence="6 8" id="KW-1133">Transmembrane helix</keyword>
<dbReference type="CDD" id="cd09631">
    <property type="entry name" value="DOMON_DOH"/>
    <property type="match status" value="1"/>
</dbReference>
<dbReference type="Pfam" id="PF03351">
    <property type="entry name" value="DOMON"/>
    <property type="match status" value="1"/>
</dbReference>
<dbReference type="CDD" id="cd08760">
    <property type="entry name" value="Cyt_b561_FRRS1_like"/>
    <property type="match status" value="1"/>
</dbReference>
<dbReference type="STRING" id="71139.A0A059C0R7"/>
<feature type="transmembrane region" description="Helical" evidence="8">
    <location>
        <begin position="255"/>
        <end position="281"/>
    </location>
</feature>
<dbReference type="PANTHER" id="PTHR23130">
    <property type="entry name" value="CYTOCHROME B561 AND DOMON DOMAIN-CONTAINING PROTEIN"/>
    <property type="match status" value="1"/>
</dbReference>
<keyword evidence="4 9" id="KW-0732">Signal</keyword>
<feature type="transmembrane region" description="Helical" evidence="8">
    <location>
        <begin position="227"/>
        <end position="248"/>
    </location>
</feature>
<dbReference type="PROSITE" id="PS50939">
    <property type="entry name" value="CYTOCHROME_B561"/>
    <property type="match status" value="1"/>
</dbReference>
<feature type="transmembrane region" description="Helical" evidence="8">
    <location>
        <begin position="323"/>
        <end position="346"/>
    </location>
</feature>
<keyword evidence="2" id="KW-0813">Transport</keyword>
<dbReference type="Gene3D" id="1.20.120.1770">
    <property type="match status" value="1"/>
</dbReference>
<dbReference type="Gramene" id="KCW71500">
    <property type="protein sequence ID" value="KCW71500"/>
    <property type="gene ID" value="EUGRSUZ_E00054"/>
</dbReference>
<feature type="signal peptide" evidence="9">
    <location>
        <begin position="1"/>
        <end position="23"/>
    </location>
</feature>
<evidence type="ECO:0000259" key="10">
    <source>
        <dbReference type="PROSITE" id="PS50836"/>
    </source>
</evidence>
<comment type="subcellular location">
    <subcellularLocation>
        <location evidence="1">Membrane</location>
    </subcellularLocation>
</comment>
<evidence type="ECO:0000313" key="12">
    <source>
        <dbReference type="EMBL" id="KCW71500.1"/>
    </source>
</evidence>
<evidence type="ECO:0000256" key="7">
    <source>
        <dbReference type="ARBA" id="ARBA00023136"/>
    </source>
</evidence>
<dbReference type="InterPro" id="IPR045266">
    <property type="entry name" value="DOH_DOMON"/>
</dbReference>
<dbReference type="SMART" id="SM00664">
    <property type="entry name" value="DoH"/>
    <property type="match status" value="1"/>
</dbReference>
<protein>
    <recommendedName>
        <fullName evidence="13">Cytochrome b561 and DOMON domain-containing protein</fullName>
    </recommendedName>
</protein>
<dbReference type="InParanoid" id="A0A059C0R7"/>
<dbReference type="InterPro" id="IPR005018">
    <property type="entry name" value="DOMON_domain"/>
</dbReference>
<accession>A0A059C0R7</accession>
<evidence type="ECO:0000256" key="9">
    <source>
        <dbReference type="SAM" id="SignalP"/>
    </source>
</evidence>
<feature type="domain" description="DOMON" evidence="10">
    <location>
        <begin position="71"/>
        <end position="185"/>
    </location>
</feature>
<feature type="transmembrane region" description="Helical" evidence="8">
    <location>
        <begin position="358"/>
        <end position="377"/>
    </location>
</feature>
<name>A0A059C0R7_EUCGR</name>
<dbReference type="EMBL" id="KK198757">
    <property type="protein sequence ID" value="KCW71500.1"/>
    <property type="molecule type" value="Genomic_DNA"/>
</dbReference>
<evidence type="ECO:0008006" key="13">
    <source>
        <dbReference type="Google" id="ProtNLM"/>
    </source>
</evidence>